<feature type="compositionally biased region" description="Basic and acidic residues" evidence="2">
    <location>
        <begin position="929"/>
        <end position="938"/>
    </location>
</feature>
<accession>A0AAE1AS08</accession>
<feature type="coiled-coil region" evidence="1">
    <location>
        <begin position="1161"/>
        <end position="1209"/>
    </location>
</feature>
<feature type="compositionally biased region" description="Polar residues" evidence="2">
    <location>
        <begin position="1061"/>
        <end position="1086"/>
    </location>
</feature>
<comment type="caution">
    <text evidence="4">The sequence shown here is derived from an EMBL/GenBank/DDBJ whole genome shotgun (WGS) entry which is preliminary data.</text>
</comment>
<evidence type="ECO:0000256" key="1">
    <source>
        <dbReference type="SAM" id="Coils"/>
    </source>
</evidence>
<feature type="compositionally biased region" description="Low complexity" evidence="2">
    <location>
        <begin position="1123"/>
        <end position="1133"/>
    </location>
</feature>
<dbReference type="CDD" id="cd21911">
    <property type="entry name" value="CC1_SLMAP"/>
    <property type="match status" value="1"/>
</dbReference>
<feature type="region of interest" description="Disordered" evidence="2">
    <location>
        <begin position="688"/>
        <end position="781"/>
    </location>
</feature>
<feature type="transmembrane region" description="Helical" evidence="3">
    <location>
        <begin position="1212"/>
        <end position="1236"/>
    </location>
</feature>
<dbReference type="EMBL" id="JAWDGP010001304">
    <property type="protein sequence ID" value="KAK3792980.1"/>
    <property type="molecule type" value="Genomic_DNA"/>
</dbReference>
<feature type="compositionally biased region" description="Low complexity" evidence="2">
    <location>
        <begin position="1101"/>
        <end position="1115"/>
    </location>
</feature>
<keyword evidence="5" id="KW-1185">Reference proteome</keyword>
<evidence type="ECO:0000256" key="2">
    <source>
        <dbReference type="SAM" id="MobiDB-lite"/>
    </source>
</evidence>
<keyword evidence="3" id="KW-0812">Transmembrane</keyword>
<dbReference type="Gene3D" id="1.10.287.1490">
    <property type="match status" value="1"/>
</dbReference>
<feature type="region of interest" description="Disordered" evidence="2">
    <location>
        <begin position="1061"/>
        <end position="1137"/>
    </location>
</feature>
<evidence type="ECO:0000313" key="5">
    <source>
        <dbReference type="Proteomes" id="UP001283361"/>
    </source>
</evidence>
<dbReference type="PANTHER" id="PTHR15715:SF37">
    <property type="entry name" value="LD47843P"/>
    <property type="match status" value="1"/>
</dbReference>
<dbReference type="AlphaFoldDB" id="A0AAE1AS08"/>
<dbReference type="InterPro" id="IPR051176">
    <property type="entry name" value="Cent_Immune-Sig_Mod"/>
</dbReference>
<reference evidence="4" key="1">
    <citation type="journal article" date="2023" name="G3 (Bethesda)">
        <title>A reference genome for the long-term kleptoplast-retaining sea slug Elysia crispata morphotype clarki.</title>
        <authorList>
            <person name="Eastman K.E."/>
            <person name="Pendleton A.L."/>
            <person name="Shaikh M.A."/>
            <person name="Suttiyut T."/>
            <person name="Ogas R."/>
            <person name="Tomko P."/>
            <person name="Gavelis G."/>
            <person name="Widhalm J.R."/>
            <person name="Wisecaver J.H."/>
        </authorList>
    </citation>
    <scope>NUCLEOTIDE SEQUENCE</scope>
    <source>
        <strain evidence="4">ECLA1</strain>
    </source>
</reference>
<feature type="region of interest" description="Disordered" evidence="2">
    <location>
        <begin position="473"/>
        <end position="493"/>
    </location>
</feature>
<gene>
    <name evidence="4" type="ORF">RRG08_060672</name>
</gene>
<feature type="compositionally biased region" description="Polar residues" evidence="2">
    <location>
        <begin position="941"/>
        <end position="950"/>
    </location>
</feature>
<proteinExistence type="predicted"/>
<keyword evidence="3" id="KW-1133">Transmembrane helix</keyword>
<feature type="coiled-coil region" evidence="1">
    <location>
        <begin position="574"/>
        <end position="629"/>
    </location>
</feature>
<feature type="compositionally biased region" description="Polar residues" evidence="2">
    <location>
        <begin position="861"/>
        <end position="880"/>
    </location>
</feature>
<keyword evidence="1" id="KW-0175">Coiled coil</keyword>
<dbReference type="Proteomes" id="UP001283361">
    <property type="component" value="Unassembled WGS sequence"/>
</dbReference>
<keyword evidence="3" id="KW-0472">Membrane</keyword>
<evidence type="ECO:0000256" key="3">
    <source>
        <dbReference type="SAM" id="Phobius"/>
    </source>
</evidence>
<feature type="region of interest" description="Disordered" evidence="2">
    <location>
        <begin position="861"/>
        <end position="885"/>
    </location>
</feature>
<feature type="compositionally biased region" description="Pro residues" evidence="2">
    <location>
        <begin position="715"/>
        <end position="725"/>
    </location>
</feature>
<evidence type="ECO:0000313" key="4">
    <source>
        <dbReference type="EMBL" id="KAK3792980.1"/>
    </source>
</evidence>
<protein>
    <recommendedName>
        <fullName evidence="6">Sarcolemmal membrane-associated protein</fullName>
    </recommendedName>
</protein>
<organism evidence="4 5">
    <name type="scientific">Elysia crispata</name>
    <name type="common">lettuce slug</name>
    <dbReference type="NCBI Taxonomy" id="231223"/>
    <lineage>
        <taxon>Eukaryota</taxon>
        <taxon>Metazoa</taxon>
        <taxon>Spiralia</taxon>
        <taxon>Lophotrochozoa</taxon>
        <taxon>Mollusca</taxon>
        <taxon>Gastropoda</taxon>
        <taxon>Heterobranchia</taxon>
        <taxon>Euthyneura</taxon>
        <taxon>Panpulmonata</taxon>
        <taxon>Sacoglossa</taxon>
        <taxon>Placobranchoidea</taxon>
        <taxon>Plakobranchidae</taxon>
        <taxon>Elysia</taxon>
    </lineage>
</organism>
<dbReference type="PANTHER" id="PTHR15715">
    <property type="entry name" value="CENTROSOMAL PROTEIN OF 170 KDA"/>
    <property type="match status" value="1"/>
</dbReference>
<feature type="region of interest" description="Disordered" evidence="2">
    <location>
        <begin position="925"/>
        <end position="958"/>
    </location>
</feature>
<feature type="compositionally biased region" description="Polar residues" evidence="2">
    <location>
        <begin position="688"/>
        <end position="707"/>
    </location>
</feature>
<name>A0AAE1AS08_9GAST</name>
<sequence>MVSIVWTYHTHTHRPWGLIGGAGDGFEANVSASKPVAESFNTHSMCQARHCICVCQRDGEGESAMCIIVAIWLGQSFRTISHELFARRGILSSSPQGLSEPRDSITSCVGQAWQSPNDVFPEKVKIGHNVRWKEEGKNRRRVQLDLQTGPSVTQGASLYPTCPVLLQLGHRGFLQHCQPERTAYEMSLLLSHRACIVTSSSGATGEAFDMSLDLAASYQSSETCDDAVTANSGVAVLVETNDNVVLESLARHLPAHLRFMVLLLFNCYFLGCSKQQCDEMPCKSRRPLKRYLSAKTPILPRPYLCENQPGISLQTQDLYQLAQYLQEALHREKMLEQKLLTLQQLVHNTQEASESGWQALIDEDKLLSRLEMLENQLHIYSKNHSEDTLRQELQALQEDKNKYETTSKESLRRVLQEKLEAVTKLSDLEQSLGNMREECSHLKEACETSQGELAQLAVKYQEQLKEVADLQEKLQEAEESHHNEQEKADQEKAEISHKLEEMVQQETSLSAKIESLQADNDFTKEQLAAMKAKLESVKEANEDDQKLSELDLNGSTTEEIDIIPLGPPKEDDVPENLQAKLKDLQKLIEVYKNKLENSDAKLKESNEKIEQLQKDLEVAISNSKEYLVKISSLEDKVKLSDYHMNEMMEGALHSLKLQLKESAKQSNSSNDWIETMKDHIQLMEKELTNQTPVNSVENSTDSLDGTISSRNPESPSSPPPPPSPPSTSSTEQSAAGSPPPSSPPRSLSGIQGAPPDLLSNMTVLVNGSSSNGSISDDKLEAGRGEECGDLEANVTVTEASRVADVTVTEPLLETQLSLGRTDVPDLDQDEDLKALLEEAQQAQQRAEFELKRYRDEACDSHSQLQRSSEELTSLKSQLADAQQEAKEKADMLADLQDQLKKAESFSQDVKQQILDLREKMAAEGAKLSSTEKELEEAKMQLATSQQNAKQNHNETEHLKDKLRHLQEELDSERNRRDSQRSVGLTAKSKEYQALKEECANLRKRIQAIEAEMKMSRKENLHLSSEYTKLQESYKHLESLKVKLETSQLSWQCNLTDAQKDAQNTRQEVRTGSASPTTVSSLLSQDSGRPASPAGSLNNLGSSEASTTPPSSASSPQTRNKGHVAPVSSVPASSCGTQSSPCVIVKPGGSSSSTSLISQTSLSPLQSQLDEAKQELTELRSSCEEKTEQITSLQKQLQDMSHDYQSLQSKSRVVSLVSSVPLLMLLFALLMAVYPVLEAVTTALS</sequence>
<evidence type="ECO:0008006" key="6">
    <source>
        <dbReference type="Google" id="ProtNLM"/>
    </source>
</evidence>